<dbReference type="Proteomes" id="UP000296049">
    <property type="component" value="Unassembled WGS sequence"/>
</dbReference>
<dbReference type="AlphaFoldDB" id="R0JU00"/>
<organism evidence="1 2">
    <name type="scientific">Anas platyrhynchos</name>
    <name type="common">Mallard</name>
    <name type="synonym">Anas boschas</name>
    <dbReference type="NCBI Taxonomy" id="8839"/>
    <lineage>
        <taxon>Eukaryota</taxon>
        <taxon>Metazoa</taxon>
        <taxon>Chordata</taxon>
        <taxon>Craniata</taxon>
        <taxon>Vertebrata</taxon>
        <taxon>Euteleostomi</taxon>
        <taxon>Archelosauria</taxon>
        <taxon>Archosauria</taxon>
        <taxon>Dinosauria</taxon>
        <taxon>Saurischia</taxon>
        <taxon>Theropoda</taxon>
        <taxon>Coelurosauria</taxon>
        <taxon>Aves</taxon>
        <taxon>Neognathae</taxon>
        <taxon>Galloanserae</taxon>
        <taxon>Anseriformes</taxon>
        <taxon>Anatidae</taxon>
        <taxon>Anatinae</taxon>
        <taxon>Anas</taxon>
    </lineage>
</organism>
<sequence length="365" mass="41494">MCVQTINQQIDQKKGMLVRWSGNQVFTRDSDFLVKDGLSVQLHASHPIPFPDPFPVWALQEMTHSWPPPLTAIHTPGKAEQTKFSIPSKVQHLPVSTCGFAKTPEDPEDAPRPLLPFSRSLQAWPEEQLEPTSQGMQSLLAPKTYDGLVKVESVAGDTEVLKEASLAGGLVSVWMWRCRRMLEDDLKLSSDEDDNEQQVVAHVNAAKVAIKHCTLKVHLIIRPQNISTVPAAEKTKLRNIPVKFRYMQWLPVLVKWKWSILQTERVLPAARRRETRSAHVPGHSADLAATFTVERLEESWEKADSERQFLRNGTSCRIRFVFRVKEHSEKSSEIRIYGKILTTVKTGIHYLFISPKDWEKCGLIP</sequence>
<accession>R0JU00</accession>
<dbReference type="PANTHER" id="PTHR10528">
    <property type="entry name" value="AF4/FMR2 FAMILY MEMBER"/>
    <property type="match status" value="1"/>
</dbReference>
<dbReference type="GO" id="GO:0002151">
    <property type="term" value="F:G-quadruplex RNA binding"/>
    <property type="evidence" value="ECO:0007669"/>
    <property type="project" value="TreeGrafter"/>
</dbReference>
<evidence type="ECO:0000313" key="2">
    <source>
        <dbReference type="Proteomes" id="UP000296049"/>
    </source>
</evidence>
<reference evidence="2" key="1">
    <citation type="journal article" date="2013" name="Nat. Genet.">
        <title>The duck genome and transcriptome provide insight into an avian influenza virus reservoir species.</title>
        <authorList>
            <person name="Huang Y."/>
            <person name="Li Y."/>
            <person name="Burt D.W."/>
            <person name="Chen H."/>
            <person name="Zhang Y."/>
            <person name="Qian W."/>
            <person name="Kim H."/>
            <person name="Gan S."/>
            <person name="Zhao Y."/>
            <person name="Li J."/>
            <person name="Yi K."/>
            <person name="Feng H."/>
            <person name="Zhu P."/>
            <person name="Li B."/>
            <person name="Liu Q."/>
            <person name="Fairley S."/>
            <person name="Magor K.E."/>
            <person name="Du Z."/>
            <person name="Hu X."/>
            <person name="Goodman L."/>
            <person name="Tafer H."/>
            <person name="Vignal A."/>
            <person name="Lee T."/>
            <person name="Kim K.W."/>
            <person name="Sheng Z."/>
            <person name="An Y."/>
            <person name="Searle S."/>
            <person name="Herrero J."/>
            <person name="Groenen M.A."/>
            <person name="Crooijmans R.P."/>
            <person name="Faraut T."/>
            <person name="Cai Q."/>
            <person name="Webster R.G."/>
            <person name="Aldridge J.R."/>
            <person name="Warren W.C."/>
            <person name="Bartschat S."/>
            <person name="Kehr S."/>
            <person name="Marz M."/>
            <person name="Stadler P.F."/>
            <person name="Smith J."/>
            <person name="Kraus R.H."/>
            <person name="Zhao Y."/>
            <person name="Ren L."/>
            <person name="Fei J."/>
            <person name="Morisson M."/>
            <person name="Kaiser P."/>
            <person name="Griffin D.K."/>
            <person name="Rao M."/>
            <person name="Pitel F."/>
            <person name="Wang J."/>
            <person name="Li N."/>
        </authorList>
    </citation>
    <scope>NUCLEOTIDE SEQUENCE [LARGE SCALE GENOMIC DNA]</scope>
</reference>
<dbReference type="EMBL" id="KB743176">
    <property type="protein sequence ID" value="EOB00677.1"/>
    <property type="molecule type" value="Genomic_DNA"/>
</dbReference>
<protein>
    <submittedName>
        <fullName evidence="1">AF4/FMR2 family member 1</fullName>
    </submittedName>
</protein>
<dbReference type="PANTHER" id="PTHR10528:SF18">
    <property type="entry name" value="AF4_FMR2 FAMILY MEMBER 2"/>
    <property type="match status" value="1"/>
</dbReference>
<proteinExistence type="predicted"/>
<dbReference type="GO" id="GO:0016607">
    <property type="term" value="C:nuclear speck"/>
    <property type="evidence" value="ECO:0007669"/>
    <property type="project" value="TreeGrafter"/>
</dbReference>
<evidence type="ECO:0000313" key="1">
    <source>
        <dbReference type="EMBL" id="EOB00677.1"/>
    </source>
</evidence>
<dbReference type="GO" id="GO:0043484">
    <property type="term" value="P:regulation of RNA splicing"/>
    <property type="evidence" value="ECO:0007669"/>
    <property type="project" value="TreeGrafter"/>
</dbReference>
<gene>
    <name evidence="1" type="ORF">Anapl_02508</name>
</gene>
<name>R0JU00_ANAPL</name>
<dbReference type="InterPro" id="IPR007797">
    <property type="entry name" value="AF4/FMR2"/>
</dbReference>
<dbReference type="Pfam" id="PF05110">
    <property type="entry name" value="AF-4"/>
    <property type="match status" value="1"/>
</dbReference>
<keyword evidence="2" id="KW-1185">Reference proteome</keyword>